<dbReference type="Pfam" id="PF00561">
    <property type="entry name" value="Abhydrolase_1"/>
    <property type="match status" value="1"/>
</dbReference>
<accession>A0A9P4IWJ8</accession>
<dbReference type="InterPro" id="IPR050266">
    <property type="entry name" value="AB_hydrolase_sf"/>
</dbReference>
<dbReference type="EMBL" id="ML996092">
    <property type="protein sequence ID" value="KAF2149147.1"/>
    <property type="molecule type" value="Genomic_DNA"/>
</dbReference>
<sequence>MTQVKSEEGKIALAIPSVRKACHTYYNVIGDLACGKPAVVCLHGGPGSTHAAMLPFAAIWKRFGHPVIFYDTIGCGQSTNLDDEKAGDESFWQMSLFVNELEVVLDHFNLPHGYYLLGQSFGGTLGVEFATTQRAGLLGLILGNATSSMDLAIEAVWIRVGELPFDAQEALRKGAETRNTATDAFKDAYRIYVKHCICRMDPLPPWIDKFIDYATSLTNPDTVKGCLPTMMGWCPVMTKESMGSLRGWNVIPRLHQVNVKTLIWNGEFAQTHDICIRPMFDRIPRVHWVTLPGSAHLSFFEGDETLEKCLGLVGDFLNGGSV</sequence>
<dbReference type="Gene3D" id="3.40.50.1820">
    <property type="entry name" value="alpha/beta hydrolase"/>
    <property type="match status" value="1"/>
</dbReference>
<keyword evidence="2" id="KW-0378">Hydrolase</keyword>
<dbReference type="InterPro" id="IPR029058">
    <property type="entry name" value="AB_hydrolase_fold"/>
</dbReference>
<dbReference type="PRINTS" id="PR00793">
    <property type="entry name" value="PROAMNOPTASE"/>
</dbReference>
<dbReference type="GO" id="GO:0016020">
    <property type="term" value="C:membrane"/>
    <property type="evidence" value="ECO:0007669"/>
    <property type="project" value="TreeGrafter"/>
</dbReference>
<dbReference type="GO" id="GO:0006508">
    <property type="term" value="P:proteolysis"/>
    <property type="evidence" value="ECO:0007669"/>
    <property type="project" value="InterPro"/>
</dbReference>
<dbReference type="OrthoDB" id="190201at2759"/>
<dbReference type="InterPro" id="IPR000073">
    <property type="entry name" value="AB_hydrolase_1"/>
</dbReference>
<evidence type="ECO:0000256" key="1">
    <source>
        <dbReference type="ARBA" id="ARBA00010088"/>
    </source>
</evidence>
<evidence type="ECO:0000313" key="4">
    <source>
        <dbReference type="EMBL" id="KAF2149147.1"/>
    </source>
</evidence>
<feature type="domain" description="AB hydrolase-1" evidence="3">
    <location>
        <begin position="37"/>
        <end position="302"/>
    </location>
</feature>
<dbReference type="AlphaFoldDB" id="A0A9P4IWJ8"/>
<proteinExistence type="inferred from homology"/>
<evidence type="ECO:0000259" key="3">
    <source>
        <dbReference type="Pfam" id="PF00561"/>
    </source>
</evidence>
<comment type="similarity">
    <text evidence="1">Belongs to the peptidase S33 family.</text>
</comment>
<dbReference type="InterPro" id="IPR002410">
    <property type="entry name" value="Peptidase_S33"/>
</dbReference>
<comment type="caution">
    <text evidence="4">The sequence shown here is derived from an EMBL/GenBank/DDBJ whole genome shotgun (WGS) entry which is preliminary data.</text>
</comment>
<evidence type="ECO:0000313" key="5">
    <source>
        <dbReference type="Proteomes" id="UP000799439"/>
    </source>
</evidence>
<dbReference type="Proteomes" id="UP000799439">
    <property type="component" value="Unassembled WGS sequence"/>
</dbReference>
<dbReference type="PANTHER" id="PTHR43798">
    <property type="entry name" value="MONOACYLGLYCEROL LIPASE"/>
    <property type="match status" value="1"/>
</dbReference>
<reference evidence="4" key="1">
    <citation type="journal article" date="2020" name="Stud. Mycol.">
        <title>101 Dothideomycetes genomes: a test case for predicting lifestyles and emergence of pathogens.</title>
        <authorList>
            <person name="Haridas S."/>
            <person name="Albert R."/>
            <person name="Binder M."/>
            <person name="Bloem J."/>
            <person name="Labutti K."/>
            <person name="Salamov A."/>
            <person name="Andreopoulos B."/>
            <person name="Baker S."/>
            <person name="Barry K."/>
            <person name="Bills G."/>
            <person name="Bluhm B."/>
            <person name="Cannon C."/>
            <person name="Castanera R."/>
            <person name="Culley D."/>
            <person name="Daum C."/>
            <person name="Ezra D."/>
            <person name="Gonzalez J."/>
            <person name="Henrissat B."/>
            <person name="Kuo A."/>
            <person name="Liang C."/>
            <person name="Lipzen A."/>
            <person name="Lutzoni F."/>
            <person name="Magnuson J."/>
            <person name="Mondo S."/>
            <person name="Nolan M."/>
            <person name="Ohm R."/>
            <person name="Pangilinan J."/>
            <person name="Park H.-J."/>
            <person name="Ramirez L."/>
            <person name="Alfaro M."/>
            <person name="Sun H."/>
            <person name="Tritt A."/>
            <person name="Yoshinaga Y."/>
            <person name="Zwiers L.-H."/>
            <person name="Turgeon B."/>
            <person name="Goodwin S."/>
            <person name="Spatafora J."/>
            <person name="Crous P."/>
            <person name="Grigoriev I."/>
        </authorList>
    </citation>
    <scope>NUCLEOTIDE SEQUENCE</scope>
    <source>
        <strain evidence="4">CBS 260.36</strain>
    </source>
</reference>
<dbReference type="SUPFAM" id="SSF53474">
    <property type="entry name" value="alpha/beta-Hydrolases"/>
    <property type="match status" value="1"/>
</dbReference>
<dbReference type="PANTHER" id="PTHR43798:SF33">
    <property type="entry name" value="HYDROLASE, PUTATIVE (AFU_ORTHOLOGUE AFUA_2G14860)-RELATED"/>
    <property type="match status" value="1"/>
</dbReference>
<organism evidence="4 5">
    <name type="scientific">Myriangium duriaei CBS 260.36</name>
    <dbReference type="NCBI Taxonomy" id="1168546"/>
    <lineage>
        <taxon>Eukaryota</taxon>
        <taxon>Fungi</taxon>
        <taxon>Dikarya</taxon>
        <taxon>Ascomycota</taxon>
        <taxon>Pezizomycotina</taxon>
        <taxon>Dothideomycetes</taxon>
        <taxon>Dothideomycetidae</taxon>
        <taxon>Myriangiales</taxon>
        <taxon>Myriangiaceae</taxon>
        <taxon>Myriangium</taxon>
    </lineage>
</organism>
<protein>
    <submittedName>
        <fullName evidence="4">Proline-specific peptidase</fullName>
    </submittedName>
</protein>
<evidence type="ECO:0000256" key="2">
    <source>
        <dbReference type="ARBA" id="ARBA00022801"/>
    </source>
</evidence>
<keyword evidence="5" id="KW-1185">Reference proteome</keyword>
<gene>
    <name evidence="4" type="ORF">K461DRAFT_324552</name>
</gene>
<dbReference type="InterPro" id="IPR005945">
    <property type="entry name" value="Pro_imino_pep"/>
</dbReference>
<dbReference type="PIRSF" id="PIRSF005539">
    <property type="entry name" value="Pept_S33_TRI_F1"/>
    <property type="match status" value="1"/>
</dbReference>
<name>A0A9P4IWJ8_9PEZI</name>
<dbReference type="GO" id="GO:0008233">
    <property type="term" value="F:peptidase activity"/>
    <property type="evidence" value="ECO:0007669"/>
    <property type="project" value="InterPro"/>
</dbReference>